<feature type="region of interest" description="Disordered" evidence="1">
    <location>
        <begin position="64"/>
        <end position="98"/>
    </location>
</feature>
<keyword evidence="3" id="KW-1185">Reference proteome</keyword>
<accession>A0A0E0N458</accession>
<proteinExistence type="predicted"/>
<name>A0A0E0N458_ORYRU</name>
<dbReference type="EnsemblPlants" id="ORUFI01G38520.1">
    <property type="protein sequence ID" value="ORUFI01G38520.1"/>
    <property type="gene ID" value="ORUFI01G38520"/>
</dbReference>
<reference evidence="3" key="1">
    <citation type="submission" date="2013-06" db="EMBL/GenBank/DDBJ databases">
        <authorList>
            <person name="Zhao Q."/>
        </authorList>
    </citation>
    <scope>NUCLEOTIDE SEQUENCE</scope>
    <source>
        <strain evidence="3">cv. W1943</strain>
    </source>
</reference>
<dbReference type="Gramene" id="ORUFI01G38520.1">
    <property type="protein sequence ID" value="ORUFI01G38520.1"/>
    <property type="gene ID" value="ORUFI01G38520"/>
</dbReference>
<organism evidence="2 3">
    <name type="scientific">Oryza rufipogon</name>
    <name type="common">Brownbeard rice</name>
    <name type="synonym">Asian wild rice</name>
    <dbReference type="NCBI Taxonomy" id="4529"/>
    <lineage>
        <taxon>Eukaryota</taxon>
        <taxon>Viridiplantae</taxon>
        <taxon>Streptophyta</taxon>
        <taxon>Embryophyta</taxon>
        <taxon>Tracheophyta</taxon>
        <taxon>Spermatophyta</taxon>
        <taxon>Magnoliopsida</taxon>
        <taxon>Liliopsida</taxon>
        <taxon>Poales</taxon>
        <taxon>Poaceae</taxon>
        <taxon>BOP clade</taxon>
        <taxon>Oryzoideae</taxon>
        <taxon>Oryzeae</taxon>
        <taxon>Oryzinae</taxon>
        <taxon>Oryza</taxon>
    </lineage>
</organism>
<reference evidence="2" key="2">
    <citation type="submission" date="2015-06" db="UniProtKB">
        <authorList>
            <consortium name="EnsemblPlants"/>
        </authorList>
    </citation>
    <scope>IDENTIFICATION</scope>
</reference>
<protein>
    <submittedName>
        <fullName evidence="2">Uncharacterized protein</fullName>
    </submittedName>
</protein>
<dbReference type="HOGENOM" id="CLU_2337289_0_0_1"/>
<evidence type="ECO:0000256" key="1">
    <source>
        <dbReference type="SAM" id="MobiDB-lite"/>
    </source>
</evidence>
<dbReference type="AlphaFoldDB" id="A0A0E0N458"/>
<dbReference type="Proteomes" id="UP000008022">
    <property type="component" value="Unassembled WGS sequence"/>
</dbReference>
<evidence type="ECO:0000313" key="2">
    <source>
        <dbReference type="EnsemblPlants" id="ORUFI01G38520.1"/>
    </source>
</evidence>
<feature type="compositionally biased region" description="Polar residues" evidence="1">
    <location>
        <begin position="76"/>
        <end position="88"/>
    </location>
</feature>
<evidence type="ECO:0000313" key="3">
    <source>
        <dbReference type="Proteomes" id="UP000008022"/>
    </source>
</evidence>
<sequence>MASSSLTTSAMDGLASVSSLQHLTASEANLATHSGELEEDIRSSITPAISPDWYAVFTCDKKNKGRKSEIPGLFNRNPTPRGTAQKQGSVLCPLTTFT</sequence>